<evidence type="ECO:0000256" key="1">
    <source>
        <dbReference type="SAM" id="Phobius"/>
    </source>
</evidence>
<dbReference type="HOGENOM" id="CLU_545468_0_0_1"/>
<reference evidence="4 6" key="2">
    <citation type="journal article" date="2013" name="Nature">
        <title>Insights into bilaterian evolution from three spiralian genomes.</title>
        <authorList>
            <person name="Simakov O."/>
            <person name="Marletaz F."/>
            <person name="Cho S.J."/>
            <person name="Edsinger-Gonzales E."/>
            <person name="Havlak P."/>
            <person name="Hellsten U."/>
            <person name="Kuo D.H."/>
            <person name="Larsson T."/>
            <person name="Lv J."/>
            <person name="Arendt D."/>
            <person name="Savage R."/>
            <person name="Osoegawa K."/>
            <person name="de Jong P."/>
            <person name="Grimwood J."/>
            <person name="Chapman J.A."/>
            <person name="Shapiro H."/>
            <person name="Aerts A."/>
            <person name="Otillar R.P."/>
            <person name="Terry A.Y."/>
            <person name="Boore J.L."/>
            <person name="Grigoriev I.V."/>
            <person name="Lindberg D.R."/>
            <person name="Seaver E.C."/>
            <person name="Weisblat D.A."/>
            <person name="Putnam N.H."/>
            <person name="Rokhsar D.S."/>
        </authorList>
    </citation>
    <scope>NUCLEOTIDE SEQUENCE</scope>
</reference>
<evidence type="ECO:0000313" key="5">
    <source>
        <dbReference type="EnsemblMetazoa" id="HelroP191935"/>
    </source>
</evidence>
<feature type="domain" description="RXYLT1 N-terminal" evidence="3">
    <location>
        <begin position="78"/>
        <end position="154"/>
    </location>
</feature>
<dbReference type="CTD" id="20212099"/>
<feature type="domain" description="RXYLT1 C-terminal" evidence="2">
    <location>
        <begin position="237"/>
        <end position="351"/>
    </location>
</feature>
<name>T1FTF2_HELRO</name>
<dbReference type="RefSeq" id="XP_009018272.1">
    <property type="nucleotide sequence ID" value="XM_009020024.1"/>
</dbReference>
<dbReference type="AlphaFoldDB" id="T1FTF2"/>
<dbReference type="InParanoid" id="T1FTF2"/>
<keyword evidence="6" id="KW-1185">Reference proteome</keyword>
<dbReference type="Proteomes" id="UP000015101">
    <property type="component" value="Unassembled WGS sequence"/>
</dbReference>
<keyword evidence="1" id="KW-0812">Transmembrane</keyword>
<dbReference type="Pfam" id="PF24786">
    <property type="entry name" value="RXYLT1_N"/>
    <property type="match status" value="2"/>
</dbReference>
<dbReference type="GO" id="GO:0035269">
    <property type="term" value="P:protein O-linked glycosylation via mannose"/>
    <property type="evidence" value="ECO:0000318"/>
    <property type="project" value="GO_Central"/>
</dbReference>
<dbReference type="EMBL" id="KB096590">
    <property type="protein sequence ID" value="ESO03715.1"/>
    <property type="molecule type" value="Genomic_DNA"/>
</dbReference>
<dbReference type="PANTHER" id="PTHR15576">
    <property type="entry name" value="RIBITOL-5-PHOSPHATE XYLOSYLTRANSFERASE 1"/>
    <property type="match status" value="1"/>
</dbReference>
<feature type="domain" description="RXYLT1 N-terminal" evidence="3">
    <location>
        <begin position="186"/>
        <end position="232"/>
    </location>
</feature>
<dbReference type="GO" id="GO:0005794">
    <property type="term" value="C:Golgi apparatus"/>
    <property type="evidence" value="ECO:0000318"/>
    <property type="project" value="GO_Central"/>
</dbReference>
<dbReference type="STRING" id="6412.T1FTF2"/>
<dbReference type="InterPro" id="IPR057538">
    <property type="entry name" value="RXYLT1_C"/>
</dbReference>
<proteinExistence type="predicted"/>
<keyword evidence="1" id="KW-1133">Transmembrane helix</keyword>
<evidence type="ECO:0000313" key="6">
    <source>
        <dbReference type="Proteomes" id="UP000015101"/>
    </source>
</evidence>
<accession>T1FTF2</accession>
<dbReference type="PANTHER" id="PTHR15576:SF1">
    <property type="entry name" value="RIBITOL-5-PHOSPHATE XYLOSYLTRANSFERASE 1"/>
    <property type="match status" value="1"/>
</dbReference>
<reference evidence="6" key="1">
    <citation type="submission" date="2012-12" db="EMBL/GenBank/DDBJ databases">
        <authorList>
            <person name="Hellsten U."/>
            <person name="Grimwood J."/>
            <person name="Chapman J.A."/>
            <person name="Shapiro H."/>
            <person name="Aerts A."/>
            <person name="Otillar R.P."/>
            <person name="Terry A.Y."/>
            <person name="Boore J.L."/>
            <person name="Simakov O."/>
            <person name="Marletaz F."/>
            <person name="Cho S.-J."/>
            <person name="Edsinger-Gonzales E."/>
            <person name="Havlak P."/>
            <person name="Kuo D.-H."/>
            <person name="Larsson T."/>
            <person name="Lv J."/>
            <person name="Arendt D."/>
            <person name="Savage R."/>
            <person name="Osoegawa K."/>
            <person name="de Jong P."/>
            <person name="Lindberg D.R."/>
            <person name="Seaver E.C."/>
            <person name="Weisblat D.A."/>
            <person name="Putnam N.H."/>
            <person name="Grigoriev I.V."/>
            <person name="Rokhsar D.S."/>
        </authorList>
    </citation>
    <scope>NUCLEOTIDE SEQUENCE</scope>
</reference>
<dbReference type="GO" id="GO:0120053">
    <property type="term" value="F:ribitol beta-1,4-xylosyltransferase activity"/>
    <property type="evidence" value="ECO:0000318"/>
    <property type="project" value="GO_Central"/>
</dbReference>
<reference evidence="5" key="3">
    <citation type="submission" date="2015-06" db="UniProtKB">
        <authorList>
            <consortium name="EnsemblMetazoa"/>
        </authorList>
    </citation>
    <scope>IDENTIFICATION</scope>
</reference>
<dbReference type="OrthoDB" id="8560686at2759"/>
<dbReference type="KEGG" id="hro:HELRODRAFT_191935"/>
<dbReference type="EnsemblMetazoa" id="HelroT191935">
    <property type="protein sequence ID" value="HelroP191935"/>
    <property type="gene ID" value="HelroG191935"/>
</dbReference>
<keyword evidence="1" id="KW-0472">Membrane</keyword>
<dbReference type="GeneID" id="20212099"/>
<evidence type="ECO:0000259" key="3">
    <source>
        <dbReference type="Pfam" id="PF24786"/>
    </source>
</evidence>
<protein>
    <recommendedName>
        <fullName evidence="7">Exostosin GT47 domain-containing protein</fullName>
    </recommendedName>
</protein>
<evidence type="ECO:0000259" key="2">
    <source>
        <dbReference type="Pfam" id="PF24785"/>
    </source>
</evidence>
<dbReference type="eggNOG" id="ENOG502QT2E">
    <property type="taxonomic scope" value="Eukaryota"/>
</dbReference>
<dbReference type="EMBL" id="AMQM01004533">
    <property type="status" value="NOT_ANNOTATED_CDS"/>
    <property type="molecule type" value="Genomic_DNA"/>
</dbReference>
<feature type="domain" description="RXYLT1 C-terminal" evidence="2">
    <location>
        <begin position="430"/>
        <end position="495"/>
    </location>
</feature>
<feature type="transmembrane region" description="Helical" evidence="1">
    <location>
        <begin position="9"/>
        <end position="31"/>
    </location>
</feature>
<dbReference type="InterPro" id="IPR057539">
    <property type="entry name" value="RXYLT1_N"/>
</dbReference>
<organism evidence="5 6">
    <name type="scientific">Helobdella robusta</name>
    <name type="common">Californian leech</name>
    <dbReference type="NCBI Taxonomy" id="6412"/>
    <lineage>
        <taxon>Eukaryota</taxon>
        <taxon>Metazoa</taxon>
        <taxon>Spiralia</taxon>
        <taxon>Lophotrochozoa</taxon>
        <taxon>Annelida</taxon>
        <taxon>Clitellata</taxon>
        <taxon>Hirudinea</taxon>
        <taxon>Rhynchobdellida</taxon>
        <taxon>Glossiphoniidae</taxon>
        <taxon>Helobdella</taxon>
    </lineage>
</organism>
<dbReference type="Pfam" id="PF24785">
    <property type="entry name" value="RXYLT1_C"/>
    <property type="match status" value="2"/>
</dbReference>
<evidence type="ECO:0000313" key="4">
    <source>
        <dbReference type="EMBL" id="ESO03715.1"/>
    </source>
</evidence>
<dbReference type="InterPro" id="IPR055286">
    <property type="entry name" value="RXYLT1-like"/>
</dbReference>
<sequence length="500" mass="58123">MIRRTKRMLVLAIVLFYAILICSFCIVKYFLSNPNALTRAIGFYRRQSESFIYQNINPWVQNVQMQPIDASGRLEHFVEVWGDINIGCYLQYDILNSDYRGVAVFENFKFNFYYGTEEYSNYKMAKIIIYVGNGRSRKHVKKTRKWLNYLYAVKTGQIYEVNDTSLKPFTINQPLVLPRYKTTYSYDIGLILIGDELCNNAWLDGYSHVLSFTFVTYNAVQLNDKERIYRWPLGVARSFPSVKSIRLKSDAARPYFCNFIATIYPKSSRQQLLDEIHQSNETSSAAAQFFHSFIISTRDSWSPNEEKSSAQFYQKALMESDFTLCLDGLNEETYRVYEAISMGSIPIVEDAPPNFQMPEHAGSENFCYDSNRNEGIVYNYSKVKKIKSKNYPATIADDFLLSDGSYYYDRSLGVIVSNDDATYAPKLESKFKVHNLLKQYKAPVLFVDKVDVPMLKRLKSALSPSVIRAWRRSLALWYQDFRSKYREKLVDVINDVIADR</sequence>
<gene>
    <name evidence="5" type="primary">20212099</name>
    <name evidence="4" type="ORF">HELRODRAFT_191935</name>
</gene>
<evidence type="ECO:0008006" key="7">
    <source>
        <dbReference type="Google" id="ProtNLM"/>
    </source>
</evidence>